<dbReference type="AlphaFoldDB" id="A0A0B7NWR7"/>
<dbReference type="Proteomes" id="UP000054107">
    <property type="component" value="Unassembled WGS sequence"/>
</dbReference>
<dbReference type="OrthoDB" id="2225686at2759"/>
<keyword evidence="1" id="KW-0472">Membrane</keyword>
<proteinExistence type="predicted"/>
<keyword evidence="1" id="KW-0812">Transmembrane</keyword>
<gene>
    <name evidence="2" type="primary">PARPA_14401.1 scaffold 50209</name>
</gene>
<accession>A0A0B7NWR7</accession>
<feature type="transmembrane region" description="Helical" evidence="1">
    <location>
        <begin position="163"/>
        <end position="181"/>
    </location>
</feature>
<reference evidence="2 3" key="1">
    <citation type="submission" date="2014-09" db="EMBL/GenBank/DDBJ databases">
        <authorList>
            <person name="Ellenberger Sabrina"/>
        </authorList>
    </citation>
    <scope>NUCLEOTIDE SEQUENCE [LARGE SCALE GENOMIC DNA]</scope>
    <source>
        <strain evidence="2 3">CBS 412.66</strain>
    </source>
</reference>
<evidence type="ECO:0000313" key="3">
    <source>
        <dbReference type="Proteomes" id="UP000054107"/>
    </source>
</evidence>
<name>A0A0B7NWR7_9FUNG</name>
<keyword evidence="1" id="KW-1133">Transmembrane helix</keyword>
<organism evidence="2 3">
    <name type="scientific">Parasitella parasitica</name>
    <dbReference type="NCBI Taxonomy" id="35722"/>
    <lineage>
        <taxon>Eukaryota</taxon>
        <taxon>Fungi</taxon>
        <taxon>Fungi incertae sedis</taxon>
        <taxon>Mucoromycota</taxon>
        <taxon>Mucoromycotina</taxon>
        <taxon>Mucoromycetes</taxon>
        <taxon>Mucorales</taxon>
        <taxon>Mucorineae</taxon>
        <taxon>Mucoraceae</taxon>
        <taxon>Parasitella</taxon>
    </lineage>
</organism>
<protein>
    <submittedName>
        <fullName evidence="2">Uncharacterized protein</fullName>
    </submittedName>
</protein>
<dbReference type="EMBL" id="LN734207">
    <property type="protein sequence ID" value="CEP20080.1"/>
    <property type="molecule type" value="Genomic_DNA"/>
</dbReference>
<evidence type="ECO:0000256" key="1">
    <source>
        <dbReference type="SAM" id="Phobius"/>
    </source>
</evidence>
<evidence type="ECO:0000313" key="2">
    <source>
        <dbReference type="EMBL" id="CEP20080.1"/>
    </source>
</evidence>
<sequence length="268" mass="30011">MPVDSVANILARIVSLRDDAQKDAIKAINALSLSVHESKFAEALCSLIRKLPPLLIEEDANESELCSRFVEPFLSGLFDDPDAGVYVRWTNEMTLEAKKYGLQESLRPDLCITECYGVKWSSTFGYGETKASNQADDHHLVCCDLLRIAVFCKSALDKQNFDGILGIHIVGRTIIFYVLLLPAMRLYTMLRLAEIKLPDGLQGLASFVTELPCILSVLEVFDNLCVPTKDIKRTTDYLAPVVSMSSFQQLSLSSKNRKRACHLKLRYN</sequence>
<keyword evidence="3" id="KW-1185">Reference proteome</keyword>